<organism evidence="3 4">
    <name type="scientific">Martelella mediterranea</name>
    <dbReference type="NCBI Taxonomy" id="293089"/>
    <lineage>
        <taxon>Bacteria</taxon>
        <taxon>Pseudomonadati</taxon>
        <taxon>Pseudomonadota</taxon>
        <taxon>Alphaproteobacteria</taxon>
        <taxon>Hyphomicrobiales</taxon>
        <taxon>Aurantimonadaceae</taxon>
        <taxon>Martelella</taxon>
    </lineage>
</organism>
<keyword evidence="4" id="KW-1185">Reference proteome</keyword>
<evidence type="ECO:0000313" key="3">
    <source>
        <dbReference type="EMBL" id="TCT39610.1"/>
    </source>
</evidence>
<evidence type="ECO:0000256" key="2">
    <source>
        <dbReference type="SAM" id="Phobius"/>
    </source>
</evidence>
<feature type="transmembrane region" description="Helical" evidence="2">
    <location>
        <begin position="6"/>
        <end position="29"/>
    </location>
</feature>
<accession>A0A4R3NUK5</accession>
<keyword evidence="1" id="KW-0175">Coiled coil</keyword>
<dbReference type="Pfam" id="PF10805">
    <property type="entry name" value="DUF2730"/>
    <property type="match status" value="1"/>
</dbReference>
<keyword evidence="2" id="KW-0472">Membrane</keyword>
<dbReference type="InterPro" id="IPR020269">
    <property type="entry name" value="Phage_Mu_Releasin"/>
</dbReference>
<dbReference type="Proteomes" id="UP000295097">
    <property type="component" value="Unassembled WGS sequence"/>
</dbReference>
<sequence>MVIEVGTFLPVLTAISLFISIGSFVHSIFTARAKGNTAKLESLEEEVTKLDRRTLNVEAEVKQLPGKDELNKLELSLAKLEGTVTATGQAVGRVSMTVDRIDNYLRNRGEGA</sequence>
<protein>
    <submittedName>
        <fullName evidence="3">Uncharacterized protein DUF2730</fullName>
    </submittedName>
</protein>
<keyword evidence="2" id="KW-1133">Transmembrane helix</keyword>
<dbReference type="EMBL" id="SMAR01000012">
    <property type="protein sequence ID" value="TCT39610.1"/>
    <property type="molecule type" value="Genomic_DNA"/>
</dbReference>
<comment type="caution">
    <text evidence="3">The sequence shown here is derived from an EMBL/GenBank/DDBJ whole genome shotgun (WGS) entry which is preliminary data.</text>
</comment>
<reference evidence="3 4" key="1">
    <citation type="submission" date="2019-03" db="EMBL/GenBank/DDBJ databases">
        <title>Freshwater and sediment microbial communities from various areas in North America, analyzing microbe dynamics in response to fracking.</title>
        <authorList>
            <person name="Lamendella R."/>
        </authorList>
    </citation>
    <scope>NUCLEOTIDE SEQUENCE [LARGE SCALE GENOMIC DNA]</scope>
    <source>
        <strain evidence="3 4">175.2</strain>
    </source>
</reference>
<feature type="coiled-coil region" evidence="1">
    <location>
        <begin position="33"/>
        <end position="60"/>
    </location>
</feature>
<proteinExistence type="predicted"/>
<evidence type="ECO:0000313" key="4">
    <source>
        <dbReference type="Proteomes" id="UP000295097"/>
    </source>
</evidence>
<dbReference type="AlphaFoldDB" id="A0A4R3NUK5"/>
<gene>
    <name evidence="3" type="ORF">EDC90_1012108</name>
</gene>
<evidence type="ECO:0000256" key="1">
    <source>
        <dbReference type="SAM" id="Coils"/>
    </source>
</evidence>
<name>A0A4R3NUK5_9HYPH</name>
<keyword evidence="2" id="KW-0812">Transmembrane</keyword>